<dbReference type="Pfam" id="PF13248">
    <property type="entry name" value="Zn_ribbon_3"/>
    <property type="match status" value="1"/>
</dbReference>
<sequence length="112" mass="12536">MEFILIAIVIGLIPALIAQSKGRSFFGWWIYGALLFIVALVHSIIIKKDIKHEESVEMAKGDVKKCPYCAELIKVEAVKCKHCGSDLIEKDDKPTKTDEEYLAEARERAGIS</sequence>
<keyword evidence="1" id="KW-0472">Membrane</keyword>
<organism evidence="3 4">
    <name type="scientific">Hafnia alvei</name>
    <dbReference type="NCBI Taxonomy" id="569"/>
    <lineage>
        <taxon>Bacteria</taxon>
        <taxon>Pseudomonadati</taxon>
        <taxon>Pseudomonadota</taxon>
        <taxon>Gammaproteobacteria</taxon>
        <taxon>Enterobacterales</taxon>
        <taxon>Hafniaceae</taxon>
        <taxon>Hafnia</taxon>
    </lineage>
</organism>
<evidence type="ECO:0000313" key="4">
    <source>
        <dbReference type="Proteomes" id="UP000254821"/>
    </source>
</evidence>
<dbReference type="RefSeq" id="WP_043494313.1">
    <property type="nucleotide sequence ID" value="NZ_CP139992.1"/>
</dbReference>
<dbReference type="InterPro" id="IPR059113">
    <property type="entry name" value="Znf_ribbon"/>
</dbReference>
<proteinExistence type="predicted"/>
<feature type="domain" description="Putative zinc-ribbon" evidence="2">
    <location>
        <begin position="64"/>
        <end position="87"/>
    </location>
</feature>
<protein>
    <recommendedName>
        <fullName evidence="2">Putative zinc-ribbon domain-containing protein</fullName>
    </recommendedName>
</protein>
<gene>
    <name evidence="3" type="ORF">NCTC8105_03317</name>
</gene>
<feature type="transmembrane region" description="Helical" evidence="1">
    <location>
        <begin position="28"/>
        <end position="46"/>
    </location>
</feature>
<evidence type="ECO:0000259" key="2">
    <source>
        <dbReference type="Pfam" id="PF13248"/>
    </source>
</evidence>
<dbReference type="Proteomes" id="UP000254821">
    <property type="component" value="Unassembled WGS sequence"/>
</dbReference>
<evidence type="ECO:0000256" key="1">
    <source>
        <dbReference type="SAM" id="Phobius"/>
    </source>
</evidence>
<dbReference type="EMBL" id="UGHP01000001">
    <property type="protein sequence ID" value="STQ81140.1"/>
    <property type="molecule type" value="Genomic_DNA"/>
</dbReference>
<evidence type="ECO:0000313" key="3">
    <source>
        <dbReference type="EMBL" id="STQ81140.1"/>
    </source>
</evidence>
<name>A0A377PLP8_HAFAL</name>
<dbReference type="AlphaFoldDB" id="A0A377PLP8"/>
<keyword evidence="1" id="KW-1133">Transmembrane helix</keyword>
<accession>A0A377PLP8</accession>
<reference evidence="3 4" key="1">
    <citation type="submission" date="2018-06" db="EMBL/GenBank/DDBJ databases">
        <authorList>
            <consortium name="Pathogen Informatics"/>
            <person name="Doyle S."/>
        </authorList>
    </citation>
    <scope>NUCLEOTIDE SEQUENCE [LARGE SCALE GENOMIC DNA]</scope>
    <source>
        <strain evidence="3 4">NCTC8105</strain>
    </source>
</reference>
<keyword evidence="1" id="KW-0812">Transmembrane</keyword>